<gene>
    <name evidence="2" type="ORF">GCM10009716_16580</name>
</gene>
<evidence type="ECO:0000256" key="1">
    <source>
        <dbReference type="SAM" id="MobiDB-lite"/>
    </source>
</evidence>
<evidence type="ECO:0000313" key="2">
    <source>
        <dbReference type="EMBL" id="GAA1907323.1"/>
    </source>
</evidence>
<sequence length="153" mass="16307">MNDTYGGWAMPPRRKRTVLARSSRRPYVDDATWDSADDIAAGDALTVGHLLTVLLDRYAAGVVDVPLPKEDVRAGGRSGHLAAIGDAAWAHADERREREGIQSMSVLCELLLRETVAGRVSAGLDAAPRAQQQAEPREEAAGAVTPSLLHSAA</sequence>
<comment type="caution">
    <text evidence="2">The sequence shown here is derived from an EMBL/GenBank/DDBJ whole genome shotgun (WGS) entry which is preliminary data.</text>
</comment>
<protein>
    <submittedName>
        <fullName evidence="2">Uncharacterized protein</fullName>
    </submittedName>
</protein>
<dbReference type="EMBL" id="BAAAMJ010000012">
    <property type="protein sequence ID" value="GAA1907323.1"/>
    <property type="molecule type" value="Genomic_DNA"/>
</dbReference>
<feature type="region of interest" description="Disordered" evidence="1">
    <location>
        <begin position="127"/>
        <end position="153"/>
    </location>
</feature>
<reference evidence="3" key="1">
    <citation type="journal article" date="2019" name="Int. J. Syst. Evol. Microbiol.">
        <title>The Global Catalogue of Microorganisms (GCM) 10K type strain sequencing project: providing services to taxonomists for standard genome sequencing and annotation.</title>
        <authorList>
            <consortium name="The Broad Institute Genomics Platform"/>
            <consortium name="The Broad Institute Genome Sequencing Center for Infectious Disease"/>
            <person name="Wu L."/>
            <person name="Ma J."/>
        </authorList>
    </citation>
    <scope>NUCLEOTIDE SEQUENCE [LARGE SCALE GENOMIC DNA]</scope>
    <source>
        <strain evidence="3">JCM 13581</strain>
    </source>
</reference>
<accession>A0ABP5ABN9</accession>
<organism evidence="2 3">
    <name type="scientific">Streptomyces sodiiphilus</name>
    <dbReference type="NCBI Taxonomy" id="226217"/>
    <lineage>
        <taxon>Bacteria</taxon>
        <taxon>Bacillati</taxon>
        <taxon>Actinomycetota</taxon>
        <taxon>Actinomycetes</taxon>
        <taxon>Kitasatosporales</taxon>
        <taxon>Streptomycetaceae</taxon>
        <taxon>Streptomyces</taxon>
    </lineage>
</organism>
<evidence type="ECO:0000313" key="3">
    <source>
        <dbReference type="Proteomes" id="UP001501303"/>
    </source>
</evidence>
<proteinExistence type="predicted"/>
<keyword evidence="3" id="KW-1185">Reference proteome</keyword>
<name>A0ABP5ABN9_9ACTN</name>
<dbReference type="Proteomes" id="UP001501303">
    <property type="component" value="Unassembled WGS sequence"/>
</dbReference>